<proteinExistence type="predicted"/>
<dbReference type="GeneID" id="61816520"/>
<dbReference type="PANTHER" id="PTHR35007">
    <property type="entry name" value="INTEGRAL MEMBRANE PROTEIN-RELATED"/>
    <property type="match status" value="1"/>
</dbReference>
<feature type="transmembrane region" description="Helical" evidence="6">
    <location>
        <begin position="256"/>
        <end position="276"/>
    </location>
</feature>
<evidence type="ECO:0000313" key="9">
    <source>
        <dbReference type="Proteomes" id="UP000043316"/>
    </source>
</evidence>
<name>A0A0H5MIH0_YERIN</name>
<gene>
    <name evidence="8" type="ORF">ERS008476_03953</name>
</gene>
<organism evidence="8 9">
    <name type="scientific">Yersinia intermedia</name>
    <dbReference type="NCBI Taxonomy" id="631"/>
    <lineage>
        <taxon>Bacteria</taxon>
        <taxon>Pseudomonadati</taxon>
        <taxon>Pseudomonadota</taxon>
        <taxon>Gammaproteobacteria</taxon>
        <taxon>Enterobacterales</taxon>
        <taxon>Yersiniaceae</taxon>
        <taxon>Yersinia</taxon>
    </lineage>
</organism>
<dbReference type="RefSeq" id="WP_019211874.1">
    <property type="nucleotide sequence ID" value="NZ_CWJI01000018.1"/>
</dbReference>
<accession>A0A0H5MIH0</accession>
<dbReference type="GO" id="GO:0005886">
    <property type="term" value="C:plasma membrane"/>
    <property type="evidence" value="ECO:0007669"/>
    <property type="project" value="UniProtKB-SubCell"/>
</dbReference>
<evidence type="ECO:0000256" key="4">
    <source>
        <dbReference type="ARBA" id="ARBA00022989"/>
    </source>
</evidence>
<sequence length="282" mass="31888">MMMSFSLLMLLGVCIFIFQFIKRQQLTRAKNKMVVSIQEDSTDIPDNYQKINTRTESIIASGNRFLFLVRVFDEKGLGKVLFSLFLIVLAMMADEFLKLELTSKDLMVTCLIIIIAVILIPGIARKYIVNSRIAKIEQDMPLFVDLLAICVQSGLTIESSLKFLAENVGDINDNFVPFLDRLVKKIEVNGLEAGLIHLQKELPSREVSMLCVTLQQSLRYGSSIYEYLMELSSEMRELQLLKTEEIIGKLSAKMSIPLVLFFMFPVVIIIAAPGVMRVMSQG</sequence>
<dbReference type="Proteomes" id="UP000043316">
    <property type="component" value="Unassembled WGS sequence"/>
</dbReference>
<dbReference type="EMBL" id="CWJI01000018">
    <property type="protein sequence ID" value="CRY56906.1"/>
    <property type="molecule type" value="Genomic_DNA"/>
</dbReference>
<evidence type="ECO:0000256" key="2">
    <source>
        <dbReference type="ARBA" id="ARBA00022475"/>
    </source>
</evidence>
<keyword evidence="2" id="KW-1003">Cell membrane</keyword>
<feature type="transmembrane region" description="Helical" evidence="6">
    <location>
        <begin position="106"/>
        <end position="128"/>
    </location>
</feature>
<feature type="transmembrane region" description="Helical" evidence="6">
    <location>
        <begin position="76"/>
        <end position="94"/>
    </location>
</feature>
<dbReference type="InterPro" id="IPR018076">
    <property type="entry name" value="T2SS_GspF_dom"/>
</dbReference>
<reference evidence="9" key="1">
    <citation type="submission" date="2015-03" db="EMBL/GenBank/DDBJ databases">
        <authorList>
            <consortium name="Pathogen Informatics"/>
        </authorList>
    </citation>
    <scope>NUCLEOTIDE SEQUENCE [LARGE SCALE GENOMIC DNA]</scope>
    <source>
        <strain evidence="9">R148</strain>
    </source>
</reference>
<keyword evidence="4 6" id="KW-1133">Transmembrane helix</keyword>
<evidence type="ECO:0000256" key="1">
    <source>
        <dbReference type="ARBA" id="ARBA00004651"/>
    </source>
</evidence>
<dbReference type="Pfam" id="PF00482">
    <property type="entry name" value="T2SSF"/>
    <property type="match status" value="1"/>
</dbReference>
<evidence type="ECO:0000256" key="5">
    <source>
        <dbReference type="ARBA" id="ARBA00023136"/>
    </source>
</evidence>
<keyword evidence="3 6" id="KW-0812">Transmembrane</keyword>
<evidence type="ECO:0000313" key="8">
    <source>
        <dbReference type="EMBL" id="CRY56906.1"/>
    </source>
</evidence>
<dbReference type="AlphaFoldDB" id="A0A0H5MIH0"/>
<evidence type="ECO:0000256" key="3">
    <source>
        <dbReference type="ARBA" id="ARBA00022692"/>
    </source>
</evidence>
<dbReference type="PANTHER" id="PTHR35007:SF2">
    <property type="entry name" value="PILUS ASSEMBLE PROTEIN"/>
    <property type="match status" value="1"/>
</dbReference>
<comment type="subcellular location">
    <subcellularLocation>
        <location evidence="1">Cell membrane</location>
        <topology evidence="1">Multi-pass membrane protein</topology>
    </subcellularLocation>
</comment>
<keyword evidence="5 6" id="KW-0472">Membrane</keyword>
<evidence type="ECO:0000256" key="6">
    <source>
        <dbReference type="SAM" id="Phobius"/>
    </source>
</evidence>
<evidence type="ECO:0000259" key="7">
    <source>
        <dbReference type="Pfam" id="PF00482"/>
    </source>
</evidence>
<feature type="domain" description="Type II secretion system protein GspF" evidence="7">
    <location>
        <begin position="143"/>
        <end position="270"/>
    </location>
</feature>
<protein>
    <submittedName>
        <fullName evidence="8">Type II/IV secretion system protein TadC,associated with Flp pilus assembly</fullName>
    </submittedName>
</protein>